<dbReference type="EMBL" id="JABFDY010000024">
    <property type="protein sequence ID" value="KAF7689364.1"/>
    <property type="molecule type" value="Genomic_DNA"/>
</dbReference>
<accession>A0A8T0AB75</accession>
<name>A0A8T0AB75_SILME</name>
<comment type="caution">
    <text evidence="1">The sequence shown here is derived from an EMBL/GenBank/DDBJ whole genome shotgun (WGS) entry which is preliminary data.</text>
</comment>
<keyword evidence="2" id="KW-1185">Reference proteome</keyword>
<dbReference type="Gene3D" id="1.25.40.700">
    <property type="match status" value="1"/>
</dbReference>
<proteinExistence type="predicted"/>
<organism evidence="1 2">
    <name type="scientific">Silurus meridionalis</name>
    <name type="common">Southern catfish</name>
    <name type="synonym">Silurus soldatovi meridionalis</name>
    <dbReference type="NCBI Taxonomy" id="175797"/>
    <lineage>
        <taxon>Eukaryota</taxon>
        <taxon>Metazoa</taxon>
        <taxon>Chordata</taxon>
        <taxon>Craniata</taxon>
        <taxon>Vertebrata</taxon>
        <taxon>Euteleostomi</taxon>
        <taxon>Actinopterygii</taxon>
        <taxon>Neopterygii</taxon>
        <taxon>Teleostei</taxon>
        <taxon>Ostariophysi</taxon>
        <taxon>Siluriformes</taxon>
        <taxon>Siluridae</taxon>
        <taxon>Silurus</taxon>
    </lineage>
</organism>
<evidence type="ECO:0000313" key="1">
    <source>
        <dbReference type="EMBL" id="KAF7689364.1"/>
    </source>
</evidence>
<sequence length="113" mass="12864">MTTNSMSEQLVALLDSLLGGYMCEQTDNQTRLQHYMTKFADQYWCVYSSWEASDGSDDPLEAASDSIFVKILQKLIQEGVPLHEYLPDVKELLQVDELNCSSLSTWGFVFLNK</sequence>
<gene>
    <name evidence="1" type="ORF">HF521_012717</name>
</gene>
<evidence type="ECO:0000313" key="2">
    <source>
        <dbReference type="Proteomes" id="UP000606274"/>
    </source>
</evidence>
<dbReference type="AlphaFoldDB" id="A0A8T0AB75"/>
<reference evidence="1" key="1">
    <citation type="submission" date="2020-08" db="EMBL/GenBank/DDBJ databases">
        <title>Chromosome-level assembly of Southern catfish (Silurus meridionalis) provides insights into visual adaptation to the nocturnal and benthic lifestyles.</title>
        <authorList>
            <person name="Zhang Y."/>
            <person name="Wang D."/>
            <person name="Peng Z."/>
        </authorList>
    </citation>
    <scope>NUCLEOTIDE SEQUENCE</scope>
    <source>
        <strain evidence="1">SWU-2019-XX</strain>
        <tissue evidence="1">Muscle</tissue>
    </source>
</reference>
<protein>
    <recommendedName>
        <fullName evidence="3">Pre-rRNA-processing protein TSR2 homolog</fullName>
    </recommendedName>
</protein>
<evidence type="ECO:0008006" key="3">
    <source>
        <dbReference type="Google" id="ProtNLM"/>
    </source>
</evidence>
<dbReference type="Proteomes" id="UP000606274">
    <property type="component" value="Unassembled WGS sequence"/>
</dbReference>